<dbReference type="GO" id="GO:0003979">
    <property type="term" value="F:UDP-glucose 6-dehydrogenase activity"/>
    <property type="evidence" value="ECO:0007669"/>
    <property type="project" value="UniProtKB-EC"/>
</dbReference>
<evidence type="ECO:0000313" key="13">
    <source>
        <dbReference type="Proteomes" id="UP000199331"/>
    </source>
</evidence>
<feature type="binding site" evidence="10">
    <location>
        <position position="29"/>
    </location>
    <ligand>
        <name>NAD(+)</name>
        <dbReference type="ChEBI" id="CHEBI:57540"/>
    </ligand>
</feature>
<feature type="binding site" evidence="9">
    <location>
        <position position="388"/>
    </location>
    <ligand>
        <name>substrate</name>
    </ligand>
</feature>
<feature type="binding site" evidence="10">
    <location>
        <position position="314"/>
    </location>
    <ligand>
        <name>NAD(+)</name>
        <dbReference type="ChEBI" id="CHEBI:57540"/>
    </ligand>
</feature>
<dbReference type="SUPFAM" id="SSF51735">
    <property type="entry name" value="NAD(P)-binding Rossmann-fold domains"/>
    <property type="match status" value="1"/>
</dbReference>
<feature type="binding site" evidence="10">
    <location>
        <position position="145"/>
    </location>
    <ligand>
        <name>NAD(+)</name>
        <dbReference type="ChEBI" id="CHEBI:57540"/>
    </ligand>
</feature>
<dbReference type="InterPro" id="IPR013328">
    <property type="entry name" value="6PGD_dom2"/>
</dbReference>
<dbReference type="GO" id="GO:0051287">
    <property type="term" value="F:NAD binding"/>
    <property type="evidence" value="ECO:0007669"/>
    <property type="project" value="InterPro"/>
</dbReference>
<dbReference type="Gene3D" id="1.10.1040.10">
    <property type="entry name" value="N-(1-d-carboxylethyl)-l-norvaline Dehydrogenase, domain 2"/>
    <property type="match status" value="1"/>
</dbReference>
<dbReference type="InterPro" id="IPR001732">
    <property type="entry name" value="UDP-Glc/GDP-Man_DH_N"/>
</dbReference>
<dbReference type="AlphaFoldDB" id="A0A1I5M6S8"/>
<feature type="binding site" evidence="10">
    <location>
        <position position="83"/>
    </location>
    <ligand>
        <name>NAD(+)</name>
        <dbReference type="ChEBI" id="CHEBI:57540"/>
    </ligand>
</feature>
<evidence type="ECO:0000256" key="7">
    <source>
        <dbReference type="PIRNR" id="PIRNR000124"/>
    </source>
</evidence>
<reference evidence="13" key="1">
    <citation type="submission" date="2016-10" db="EMBL/GenBank/DDBJ databases">
        <authorList>
            <person name="Varghese N."/>
            <person name="Submissions S."/>
        </authorList>
    </citation>
    <scope>NUCLEOTIDE SEQUENCE [LARGE SCALE GENOMIC DNA]</scope>
    <source>
        <strain evidence="13">CGMCC 1.7715</strain>
    </source>
</reference>
<dbReference type="PIRSF" id="PIRSF000124">
    <property type="entry name" value="UDPglc_GDPman_dh"/>
    <property type="match status" value="1"/>
</dbReference>
<sequence>MKIAVFGLGYVGLSNAIMLSQHNSVVGVDVSAERIAMLRERKSPIQDELVEEYLLRDDLDLEFTTDFDAAVEGAKFAVVAVPTNYDPETNFFDTSAVDSVTQKVLSANSDVTVVIKSTIPVGYVASARERLGSDRIIFSPEFLREGKALYDNLHPSRIIVGERSDRARTFADLLLEPALDDDVPVLLTDADEAEAIKLFANTYLAMRVAFFNELDSYALSRGLDTRQIIEGIGHDPRIGSHYNNPSFGYGGYCLPKDTKQLLANYSEVPQNLIRAIVDANRTRKDYLADRIIAKEPKTVGVFRLVMKAGSDNFRQSSIQGIMKRIKAKGIEVIVYEPVMEDDSFFGSRVERDLEAFKRSSDVIVANRLTEELADVRDKVFTRDLFGAD</sequence>
<feature type="binding site" evidence="9">
    <location>
        <position position="197"/>
    </location>
    <ligand>
        <name>substrate</name>
    </ligand>
</feature>
<gene>
    <name evidence="12" type="ORF">SAMN04488060_1155</name>
</gene>
<name>A0A1I5M6S8_9SPHN</name>
<evidence type="ECO:0000256" key="9">
    <source>
        <dbReference type="PIRSR" id="PIRSR500134-2"/>
    </source>
</evidence>
<dbReference type="FunFam" id="3.40.50.720:FF:000297">
    <property type="entry name" value="UDP-glucose 6-dehydrogenase"/>
    <property type="match status" value="1"/>
</dbReference>
<evidence type="ECO:0000256" key="4">
    <source>
        <dbReference type="ARBA" id="ARBA00023002"/>
    </source>
</evidence>
<evidence type="ECO:0000259" key="11">
    <source>
        <dbReference type="SMART" id="SM00984"/>
    </source>
</evidence>
<keyword evidence="4 7" id="KW-0560">Oxidoreductase</keyword>
<dbReference type="InterPro" id="IPR014026">
    <property type="entry name" value="UDP-Glc/GDP-Man_DH_dimer"/>
</dbReference>
<dbReference type="InterPro" id="IPR036291">
    <property type="entry name" value="NAD(P)-bd_dom_sf"/>
</dbReference>
<accession>A0A1I5M6S8</accession>
<feature type="binding site" evidence="10">
    <location>
        <position position="34"/>
    </location>
    <ligand>
        <name>NAD(+)</name>
        <dbReference type="ChEBI" id="CHEBI:57540"/>
    </ligand>
</feature>
<evidence type="ECO:0000313" key="12">
    <source>
        <dbReference type="EMBL" id="SFP05203.1"/>
    </source>
</evidence>
<keyword evidence="5 7" id="KW-0520">NAD</keyword>
<dbReference type="InterPro" id="IPR028357">
    <property type="entry name" value="UDPglc_DH_bac"/>
</dbReference>
<dbReference type="EMBL" id="FOWZ01000002">
    <property type="protein sequence ID" value="SFP05203.1"/>
    <property type="molecule type" value="Genomic_DNA"/>
</dbReference>
<organism evidence="12 13">
    <name type="scientific">Qipengyuania nanhaisediminis</name>
    <dbReference type="NCBI Taxonomy" id="604088"/>
    <lineage>
        <taxon>Bacteria</taxon>
        <taxon>Pseudomonadati</taxon>
        <taxon>Pseudomonadota</taxon>
        <taxon>Alphaproteobacteria</taxon>
        <taxon>Sphingomonadales</taxon>
        <taxon>Erythrobacteraceae</taxon>
        <taxon>Qipengyuania</taxon>
    </lineage>
</organism>
<dbReference type="PIRSF" id="PIRSF500134">
    <property type="entry name" value="UDPglc_DH_bac"/>
    <property type="match status" value="1"/>
</dbReference>
<feature type="binding site" evidence="9">
    <location>
        <position position="307"/>
    </location>
    <ligand>
        <name>substrate</name>
    </ligand>
</feature>
<feature type="binding site" evidence="10">
    <location>
        <position position="256"/>
    </location>
    <ligand>
        <name>NAD(+)</name>
        <dbReference type="ChEBI" id="CHEBI:57540"/>
    </ligand>
</feature>
<protein>
    <recommendedName>
        <fullName evidence="3 7">UDP-glucose 6-dehydrogenase</fullName>
        <ecNumber evidence="3 7">1.1.1.22</ecNumber>
    </recommendedName>
</protein>
<evidence type="ECO:0000256" key="10">
    <source>
        <dbReference type="PIRSR" id="PIRSR500134-3"/>
    </source>
</evidence>
<dbReference type="Gene3D" id="3.40.50.720">
    <property type="entry name" value="NAD(P)-binding Rossmann-like Domain"/>
    <property type="match status" value="2"/>
</dbReference>
<feature type="binding site" evidence="10">
    <location>
        <position position="118"/>
    </location>
    <ligand>
        <name>NAD(+)</name>
        <dbReference type="ChEBI" id="CHEBI:57540"/>
    </ligand>
</feature>
<dbReference type="InterPro" id="IPR014027">
    <property type="entry name" value="UDP-Glc/GDP-Man_DH_C"/>
</dbReference>
<dbReference type="InterPro" id="IPR017476">
    <property type="entry name" value="UDP-Glc/GDP-Man"/>
</dbReference>
<dbReference type="RefSeq" id="WP_090478622.1">
    <property type="nucleotide sequence ID" value="NZ_FOWZ01000002.1"/>
</dbReference>
<dbReference type="PANTHER" id="PTHR43750">
    <property type="entry name" value="UDP-GLUCOSE 6-DEHYDROGENASE TUAD"/>
    <property type="match status" value="1"/>
</dbReference>
<evidence type="ECO:0000256" key="5">
    <source>
        <dbReference type="ARBA" id="ARBA00023027"/>
    </source>
</evidence>
<dbReference type="PANTHER" id="PTHR43750:SF2">
    <property type="entry name" value="UDP-GLUCOSE 6-DEHYDROGENASE"/>
    <property type="match status" value="1"/>
</dbReference>
<keyword evidence="13" id="KW-1185">Reference proteome</keyword>
<dbReference type="Pfam" id="PF03721">
    <property type="entry name" value="UDPG_MGDP_dh_N"/>
    <property type="match status" value="1"/>
</dbReference>
<feature type="binding site" evidence="9">
    <location>
        <begin position="242"/>
        <end position="246"/>
    </location>
    <ligand>
        <name>substrate</name>
    </ligand>
</feature>
<proteinExistence type="inferred from homology"/>
<dbReference type="OrthoDB" id="9803238at2"/>
<evidence type="ECO:0000256" key="6">
    <source>
        <dbReference type="ARBA" id="ARBA00047473"/>
    </source>
</evidence>
<dbReference type="SMART" id="SM00984">
    <property type="entry name" value="UDPG_MGDP_dh_C"/>
    <property type="match status" value="1"/>
</dbReference>
<dbReference type="EC" id="1.1.1.22" evidence="3 7"/>
<dbReference type="NCBIfam" id="TIGR03026">
    <property type="entry name" value="NDP-sugDHase"/>
    <property type="match status" value="1"/>
</dbReference>
<comment type="pathway">
    <text evidence="1">Nucleotide-sugar biosynthesis; UDP-alpha-D-glucuronate biosynthesis; UDP-alpha-D-glucuronate from UDP-alpha-D-glucose: step 1/1.</text>
</comment>
<evidence type="ECO:0000256" key="3">
    <source>
        <dbReference type="ARBA" id="ARBA00012954"/>
    </source>
</evidence>
<feature type="binding site" evidence="9">
    <location>
        <position position="250"/>
    </location>
    <ligand>
        <name>substrate</name>
    </ligand>
</feature>
<comment type="similarity">
    <text evidence="2 7">Belongs to the UDP-glucose/GDP-mannose dehydrogenase family.</text>
</comment>
<dbReference type="SUPFAM" id="SSF52413">
    <property type="entry name" value="UDP-glucose/GDP-mannose dehydrogenase C-terminal domain"/>
    <property type="match status" value="1"/>
</dbReference>
<comment type="catalytic activity">
    <reaction evidence="6 7">
        <text>UDP-alpha-D-glucose + 2 NAD(+) + H2O = UDP-alpha-D-glucuronate + 2 NADH + 3 H(+)</text>
        <dbReference type="Rhea" id="RHEA:23596"/>
        <dbReference type="ChEBI" id="CHEBI:15377"/>
        <dbReference type="ChEBI" id="CHEBI:15378"/>
        <dbReference type="ChEBI" id="CHEBI:57540"/>
        <dbReference type="ChEBI" id="CHEBI:57945"/>
        <dbReference type="ChEBI" id="CHEBI:58052"/>
        <dbReference type="ChEBI" id="CHEBI:58885"/>
        <dbReference type="EC" id="1.1.1.22"/>
    </reaction>
</comment>
<evidence type="ECO:0000256" key="1">
    <source>
        <dbReference type="ARBA" id="ARBA00004701"/>
    </source>
</evidence>
<feature type="binding site" evidence="9">
    <location>
        <begin position="142"/>
        <end position="145"/>
    </location>
    <ligand>
        <name>substrate</name>
    </ligand>
</feature>
<dbReference type="Proteomes" id="UP000199331">
    <property type="component" value="Unassembled WGS sequence"/>
</dbReference>
<dbReference type="InterPro" id="IPR036220">
    <property type="entry name" value="UDP-Glc/GDP-Man_DH_C_sf"/>
</dbReference>
<feature type="binding site" evidence="9">
    <location>
        <position position="306"/>
    </location>
    <ligand>
        <name>substrate</name>
    </ligand>
</feature>
<dbReference type="Pfam" id="PF00984">
    <property type="entry name" value="UDPG_MGDP_dh"/>
    <property type="match status" value="1"/>
</dbReference>
<dbReference type="SUPFAM" id="SSF48179">
    <property type="entry name" value="6-phosphogluconate dehydrogenase C-terminal domain-like"/>
    <property type="match status" value="1"/>
</dbReference>
<evidence type="ECO:0000256" key="8">
    <source>
        <dbReference type="PIRSR" id="PIRSR500134-1"/>
    </source>
</evidence>
<evidence type="ECO:0000256" key="2">
    <source>
        <dbReference type="ARBA" id="ARBA00006601"/>
    </source>
</evidence>
<feature type="domain" description="UDP-glucose/GDP-mannose dehydrogenase C-terminal" evidence="11">
    <location>
        <begin position="300"/>
        <end position="387"/>
    </location>
</feature>
<dbReference type="GO" id="GO:0000271">
    <property type="term" value="P:polysaccharide biosynthetic process"/>
    <property type="evidence" value="ECO:0007669"/>
    <property type="project" value="InterPro"/>
</dbReference>
<dbReference type="GO" id="GO:0006065">
    <property type="term" value="P:UDP-glucuronate biosynthetic process"/>
    <property type="evidence" value="ECO:0007669"/>
    <property type="project" value="UniProtKB-UniPathway"/>
</dbReference>
<dbReference type="InterPro" id="IPR008927">
    <property type="entry name" value="6-PGluconate_DH-like_C_sf"/>
</dbReference>
<dbReference type="Pfam" id="PF03720">
    <property type="entry name" value="UDPG_MGDP_dh_C"/>
    <property type="match status" value="1"/>
</dbReference>
<dbReference type="STRING" id="604088.SAMN04488060_1155"/>
<dbReference type="UniPathway" id="UPA00038">
    <property type="reaction ID" value="UER00491"/>
</dbReference>
<feature type="active site" description="Nucleophile" evidence="8">
    <location>
        <position position="253"/>
    </location>
</feature>